<evidence type="ECO:0000313" key="6">
    <source>
        <dbReference type="Proteomes" id="UP000190541"/>
    </source>
</evidence>
<accession>A0A1T5CU78</accession>
<dbReference type="InterPro" id="IPR001789">
    <property type="entry name" value="Sig_transdc_resp-reg_receiver"/>
</dbReference>
<dbReference type="GO" id="GO:0032993">
    <property type="term" value="C:protein-DNA complex"/>
    <property type="evidence" value="ECO:0007669"/>
    <property type="project" value="TreeGrafter"/>
</dbReference>
<proteinExistence type="predicted"/>
<dbReference type="PROSITE" id="PS50110">
    <property type="entry name" value="RESPONSE_REGULATORY"/>
    <property type="match status" value="1"/>
</dbReference>
<dbReference type="PANTHER" id="PTHR48111">
    <property type="entry name" value="REGULATOR OF RPOS"/>
    <property type="match status" value="1"/>
</dbReference>
<dbReference type="InterPro" id="IPR007492">
    <property type="entry name" value="LytTR_DNA-bd_dom"/>
</dbReference>
<dbReference type="EMBL" id="FUYS01000005">
    <property type="protein sequence ID" value="SKB62906.1"/>
    <property type="molecule type" value="Genomic_DNA"/>
</dbReference>
<dbReference type="STRING" id="623280.SAMN05660226_02344"/>
<feature type="domain" description="HTH LytTR-type" evidence="4">
    <location>
        <begin position="136"/>
        <end position="237"/>
    </location>
</feature>
<dbReference type="GO" id="GO:0005829">
    <property type="term" value="C:cytosol"/>
    <property type="evidence" value="ECO:0007669"/>
    <property type="project" value="TreeGrafter"/>
</dbReference>
<dbReference type="GO" id="GO:0000976">
    <property type="term" value="F:transcription cis-regulatory region binding"/>
    <property type="evidence" value="ECO:0007669"/>
    <property type="project" value="TreeGrafter"/>
</dbReference>
<name>A0A1T5CU78_9SPHI</name>
<sequence length="244" mass="27934">MINSIRCVILEDDPTAAGLLGKYVDETENAECVATFDRALDTQHFLLNHDAHLLITDIKLPDMDSLDMIESLPRQPLVILVTAHNSASYATKGYRLDVVDYLTKPLSYGLFKEAVRKTWRRLNGSSLNNDQLDDYAVFEQHGGGVKVYYSDIRYLESARNYTHVHLLGEDILLLRKPLQEVVKQLPQLRFLQIHKSYVVPLHLIAAFTAREVKLHHVKEVLPIGRTYKAQLKMRMVGIKQSKRL</sequence>
<evidence type="ECO:0000259" key="4">
    <source>
        <dbReference type="PROSITE" id="PS50930"/>
    </source>
</evidence>
<gene>
    <name evidence="5" type="ORF">SAMN05660226_02344</name>
</gene>
<dbReference type="InterPro" id="IPR011006">
    <property type="entry name" value="CheY-like_superfamily"/>
</dbReference>
<keyword evidence="2" id="KW-0597">Phosphoprotein</keyword>
<dbReference type="AlphaFoldDB" id="A0A1T5CU78"/>
<dbReference type="GO" id="GO:0000156">
    <property type="term" value="F:phosphorelay response regulator activity"/>
    <property type="evidence" value="ECO:0007669"/>
    <property type="project" value="TreeGrafter"/>
</dbReference>
<dbReference type="PROSITE" id="PS50930">
    <property type="entry name" value="HTH_LYTTR"/>
    <property type="match status" value="1"/>
</dbReference>
<dbReference type="Pfam" id="PF04397">
    <property type="entry name" value="LytTR"/>
    <property type="match status" value="1"/>
</dbReference>
<dbReference type="Pfam" id="PF00072">
    <property type="entry name" value="Response_reg"/>
    <property type="match status" value="1"/>
</dbReference>
<dbReference type="SMART" id="SM00850">
    <property type="entry name" value="LytTR"/>
    <property type="match status" value="1"/>
</dbReference>
<keyword evidence="1" id="KW-0238">DNA-binding</keyword>
<evidence type="ECO:0000256" key="2">
    <source>
        <dbReference type="PROSITE-ProRule" id="PRU00169"/>
    </source>
</evidence>
<dbReference type="SUPFAM" id="SSF52172">
    <property type="entry name" value="CheY-like"/>
    <property type="match status" value="1"/>
</dbReference>
<dbReference type="PANTHER" id="PTHR48111:SF17">
    <property type="entry name" value="TRANSCRIPTIONAL REGULATORY PROTEIN YPDB"/>
    <property type="match status" value="1"/>
</dbReference>
<keyword evidence="6" id="KW-1185">Reference proteome</keyword>
<evidence type="ECO:0000259" key="3">
    <source>
        <dbReference type="PROSITE" id="PS50110"/>
    </source>
</evidence>
<dbReference type="RefSeq" id="WP_079717038.1">
    <property type="nucleotide sequence ID" value="NZ_FUYS01000005.1"/>
</dbReference>
<dbReference type="InterPro" id="IPR039420">
    <property type="entry name" value="WalR-like"/>
</dbReference>
<feature type="domain" description="Response regulatory" evidence="3">
    <location>
        <begin position="6"/>
        <end position="119"/>
    </location>
</feature>
<feature type="modified residue" description="4-aspartylphosphate" evidence="2">
    <location>
        <position position="57"/>
    </location>
</feature>
<organism evidence="5 6">
    <name type="scientific">Parapedobacter luteus</name>
    <dbReference type="NCBI Taxonomy" id="623280"/>
    <lineage>
        <taxon>Bacteria</taxon>
        <taxon>Pseudomonadati</taxon>
        <taxon>Bacteroidota</taxon>
        <taxon>Sphingobacteriia</taxon>
        <taxon>Sphingobacteriales</taxon>
        <taxon>Sphingobacteriaceae</taxon>
        <taxon>Parapedobacter</taxon>
    </lineage>
</organism>
<dbReference type="SMART" id="SM00448">
    <property type="entry name" value="REC"/>
    <property type="match status" value="1"/>
</dbReference>
<dbReference type="GO" id="GO:0006355">
    <property type="term" value="P:regulation of DNA-templated transcription"/>
    <property type="evidence" value="ECO:0007669"/>
    <property type="project" value="TreeGrafter"/>
</dbReference>
<dbReference type="OrthoDB" id="2168082at2"/>
<evidence type="ECO:0000256" key="1">
    <source>
        <dbReference type="ARBA" id="ARBA00023125"/>
    </source>
</evidence>
<protein>
    <submittedName>
        <fullName evidence="5">Two component transcriptional regulator, LytTR family</fullName>
    </submittedName>
</protein>
<dbReference type="Gene3D" id="3.40.50.2300">
    <property type="match status" value="1"/>
</dbReference>
<dbReference type="Gene3D" id="2.40.50.1020">
    <property type="entry name" value="LytTr DNA-binding domain"/>
    <property type="match status" value="1"/>
</dbReference>
<evidence type="ECO:0000313" key="5">
    <source>
        <dbReference type="EMBL" id="SKB62906.1"/>
    </source>
</evidence>
<reference evidence="5 6" key="1">
    <citation type="submission" date="2017-02" db="EMBL/GenBank/DDBJ databases">
        <authorList>
            <person name="Peterson S.W."/>
        </authorList>
    </citation>
    <scope>NUCLEOTIDE SEQUENCE [LARGE SCALE GENOMIC DNA]</scope>
    <source>
        <strain evidence="5 6">DSM 22899</strain>
    </source>
</reference>
<dbReference type="Proteomes" id="UP000190541">
    <property type="component" value="Unassembled WGS sequence"/>
</dbReference>